<feature type="signal peptide" evidence="2">
    <location>
        <begin position="1"/>
        <end position="25"/>
    </location>
</feature>
<keyword evidence="4" id="KW-1185">Reference proteome</keyword>
<dbReference type="GeneID" id="69025558"/>
<evidence type="ECO:0000256" key="2">
    <source>
        <dbReference type="SAM" id="SignalP"/>
    </source>
</evidence>
<keyword evidence="1" id="KW-0472">Membrane</keyword>
<feature type="chain" id="PRO_5046954869" evidence="2">
    <location>
        <begin position="26"/>
        <end position="151"/>
    </location>
</feature>
<dbReference type="Proteomes" id="UP000002039">
    <property type="component" value="Unassembled WGS sequence"/>
</dbReference>
<feature type="transmembrane region" description="Helical" evidence="1">
    <location>
        <begin position="51"/>
        <end position="70"/>
    </location>
</feature>
<evidence type="ECO:0000313" key="3">
    <source>
        <dbReference type="EMBL" id="OAT00626.1"/>
    </source>
</evidence>
<evidence type="ECO:0000313" key="4">
    <source>
        <dbReference type="Proteomes" id="UP000002039"/>
    </source>
</evidence>
<dbReference type="EMBL" id="EQ999975">
    <property type="protein sequence ID" value="OAT00626.1"/>
    <property type="molecule type" value="Genomic_DNA"/>
</dbReference>
<reference evidence="4" key="1">
    <citation type="journal article" date="2015" name="PLoS Genet.">
        <title>The dynamic genome and transcriptome of the human fungal pathogen Blastomyces and close relative Emmonsia.</title>
        <authorList>
            <person name="Munoz J.F."/>
            <person name="Gauthier G.M."/>
            <person name="Desjardins C.A."/>
            <person name="Gallo J.E."/>
            <person name="Holder J."/>
            <person name="Sullivan T.D."/>
            <person name="Marty A.J."/>
            <person name="Carmen J.C."/>
            <person name="Chen Z."/>
            <person name="Ding L."/>
            <person name="Gujja S."/>
            <person name="Magrini V."/>
            <person name="Misas E."/>
            <person name="Mitreva M."/>
            <person name="Priest M."/>
            <person name="Saif S."/>
            <person name="Whiston E.A."/>
            <person name="Young S."/>
            <person name="Zeng Q."/>
            <person name="Goldman W.E."/>
            <person name="Mardis E.R."/>
            <person name="Taylor J.W."/>
            <person name="McEwen J.G."/>
            <person name="Clay O.K."/>
            <person name="Klein B.S."/>
            <person name="Cuomo C.A."/>
        </authorList>
    </citation>
    <scope>NUCLEOTIDE SEQUENCE [LARGE SCALE GENOMIC DNA]</scope>
    <source>
        <strain evidence="4">ER-3 / ATCC MYA-2586</strain>
    </source>
</reference>
<proteinExistence type="predicted"/>
<name>A0ABX2VTW4_AJEDR</name>
<sequence length="151" mass="16924">MTKKTSYHLVHVCILLEIWCPVSHGEERESALINCQSRLNKMELRQPVDGGLFLCRLALLAVGVLGIFMARKRVGNHANVTYRWLLGILKMATGFCCARPHLTKQIDLKTLPYAVTAPSPVDIGNWAVNVVNNQSSSRHPSWADMQMTCLH</sequence>
<evidence type="ECO:0000256" key="1">
    <source>
        <dbReference type="SAM" id="Phobius"/>
    </source>
</evidence>
<organism evidence="3 4">
    <name type="scientific">Ajellomyces dermatitidis (strain ER-3 / ATCC MYA-2586)</name>
    <name type="common">Blastomyces dermatitidis</name>
    <dbReference type="NCBI Taxonomy" id="559297"/>
    <lineage>
        <taxon>Eukaryota</taxon>
        <taxon>Fungi</taxon>
        <taxon>Dikarya</taxon>
        <taxon>Ascomycota</taxon>
        <taxon>Pezizomycotina</taxon>
        <taxon>Eurotiomycetes</taxon>
        <taxon>Eurotiomycetidae</taxon>
        <taxon>Onygenales</taxon>
        <taxon>Ajellomycetaceae</taxon>
        <taxon>Blastomyces</taxon>
    </lineage>
</organism>
<dbReference type="RefSeq" id="XP_045280353.1">
    <property type="nucleotide sequence ID" value="XM_045418828.1"/>
</dbReference>
<keyword evidence="1" id="KW-1133">Transmembrane helix</keyword>
<accession>A0ABX2VTW4</accession>
<keyword evidence="2" id="KW-0732">Signal</keyword>
<keyword evidence="1" id="KW-0812">Transmembrane</keyword>
<protein>
    <submittedName>
        <fullName evidence="3">Uncharacterized protein</fullName>
    </submittedName>
</protein>
<gene>
    <name evidence="3" type="ORF">BDCG_03224</name>
</gene>